<dbReference type="InParanoid" id="A0A2K1JDJ1"/>
<evidence type="ECO:0000259" key="1">
    <source>
        <dbReference type="Pfam" id="PF00198"/>
    </source>
</evidence>
<dbReference type="Proteomes" id="UP000006727">
    <property type="component" value="Chromosome 15"/>
</dbReference>
<evidence type="ECO:0000313" key="2">
    <source>
        <dbReference type="EMBL" id="PNR39596.1"/>
    </source>
</evidence>
<evidence type="ECO:0000313" key="4">
    <source>
        <dbReference type="Proteomes" id="UP000006727"/>
    </source>
</evidence>
<gene>
    <name evidence="2" type="ORF">PHYPA_019875</name>
</gene>
<reference evidence="3" key="3">
    <citation type="submission" date="2020-12" db="UniProtKB">
        <authorList>
            <consortium name="EnsemblPlants"/>
        </authorList>
    </citation>
    <scope>IDENTIFICATION</scope>
</reference>
<sequence length="126" mass="13851">MIPIVKKGLATIANDVKTLANKTRSNTRKSNDYEVCGTFMIFNLGGPFGIKQFCAIINSPQGAILDVGTSSIYGGLIFCCRNKTTTERQLVPGLLPDQYDISTFVIVTLSCDHHVIDVQFTKLNYT</sequence>
<dbReference type="GO" id="GO:0045254">
    <property type="term" value="C:pyruvate dehydrogenase complex"/>
    <property type="evidence" value="ECO:0007669"/>
    <property type="project" value="InterPro"/>
</dbReference>
<accession>A0A2K1JDJ1</accession>
<dbReference type="AlphaFoldDB" id="A0A2K1JDJ1"/>
<dbReference type="GO" id="GO:0016746">
    <property type="term" value="F:acyltransferase activity"/>
    <property type="evidence" value="ECO:0007669"/>
    <property type="project" value="InterPro"/>
</dbReference>
<dbReference type="STRING" id="3218.A0A2K1JDJ1"/>
<reference evidence="2 4" key="1">
    <citation type="journal article" date="2008" name="Science">
        <title>The Physcomitrella genome reveals evolutionary insights into the conquest of land by plants.</title>
        <authorList>
            <person name="Rensing S."/>
            <person name="Lang D."/>
            <person name="Zimmer A."/>
            <person name="Terry A."/>
            <person name="Salamov A."/>
            <person name="Shapiro H."/>
            <person name="Nishiyama T."/>
            <person name="Perroud P.-F."/>
            <person name="Lindquist E."/>
            <person name="Kamisugi Y."/>
            <person name="Tanahashi T."/>
            <person name="Sakakibara K."/>
            <person name="Fujita T."/>
            <person name="Oishi K."/>
            <person name="Shin-I T."/>
            <person name="Kuroki Y."/>
            <person name="Toyoda A."/>
            <person name="Suzuki Y."/>
            <person name="Hashimoto A."/>
            <person name="Yamaguchi K."/>
            <person name="Sugano A."/>
            <person name="Kohara Y."/>
            <person name="Fujiyama A."/>
            <person name="Anterola A."/>
            <person name="Aoki S."/>
            <person name="Ashton N."/>
            <person name="Barbazuk W.B."/>
            <person name="Barker E."/>
            <person name="Bennetzen J."/>
            <person name="Bezanilla M."/>
            <person name="Blankenship R."/>
            <person name="Cho S.H."/>
            <person name="Dutcher S."/>
            <person name="Estelle M."/>
            <person name="Fawcett J.A."/>
            <person name="Gundlach H."/>
            <person name="Hanada K."/>
            <person name="Heyl A."/>
            <person name="Hicks K.A."/>
            <person name="Hugh J."/>
            <person name="Lohr M."/>
            <person name="Mayer K."/>
            <person name="Melkozernov A."/>
            <person name="Murata T."/>
            <person name="Nelson D."/>
            <person name="Pils B."/>
            <person name="Prigge M."/>
            <person name="Reiss B."/>
            <person name="Renner T."/>
            <person name="Rombauts S."/>
            <person name="Rushton P."/>
            <person name="Sanderfoot A."/>
            <person name="Schween G."/>
            <person name="Shiu S.-H."/>
            <person name="Stueber K."/>
            <person name="Theodoulou F.L."/>
            <person name="Tu H."/>
            <person name="Van de Peer Y."/>
            <person name="Verrier P.J."/>
            <person name="Waters E."/>
            <person name="Wood A."/>
            <person name="Yang L."/>
            <person name="Cove D."/>
            <person name="Cuming A."/>
            <person name="Hasebe M."/>
            <person name="Lucas S."/>
            <person name="Mishler D.B."/>
            <person name="Reski R."/>
            <person name="Grigoriev I."/>
            <person name="Quatrano R.S."/>
            <person name="Boore J.L."/>
        </authorList>
    </citation>
    <scope>NUCLEOTIDE SEQUENCE [LARGE SCALE GENOMIC DNA]</scope>
    <source>
        <strain evidence="3 4">cv. Gransden 2004</strain>
    </source>
</reference>
<dbReference type="Pfam" id="PF00198">
    <property type="entry name" value="2-oxoacid_dh"/>
    <property type="match status" value="1"/>
</dbReference>
<reference evidence="2 4" key="2">
    <citation type="journal article" date="2018" name="Plant J.">
        <title>The Physcomitrella patens chromosome-scale assembly reveals moss genome structure and evolution.</title>
        <authorList>
            <person name="Lang D."/>
            <person name="Ullrich K.K."/>
            <person name="Murat F."/>
            <person name="Fuchs J."/>
            <person name="Jenkins J."/>
            <person name="Haas F.B."/>
            <person name="Piednoel M."/>
            <person name="Gundlach H."/>
            <person name="Van Bel M."/>
            <person name="Meyberg R."/>
            <person name="Vives C."/>
            <person name="Morata J."/>
            <person name="Symeonidi A."/>
            <person name="Hiss M."/>
            <person name="Muchero W."/>
            <person name="Kamisugi Y."/>
            <person name="Saleh O."/>
            <person name="Blanc G."/>
            <person name="Decker E.L."/>
            <person name="van Gessel N."/>
            <person name="Grimwood J."/>
            <person name="Hayes R.D."/>
            <person name="Graham S.W."/>
            <person name="Gunter L.E."/>
            <person name="McDaniel S.F."/>
            <person name="Hoernstein S.N.W."/>
            <person name="Larsson A."/>
            <person name="Li F.W."/>
            <person name="Perroud P.F."/>
            <person name="Phillips J."/>
            <person name="Ranjan P."/>
            <person name="Rokshar D.S."/>
            <person name="Rothfels C.J."/>
            <person name="Schneider L."/>
            <person name="Shu S."/>
            <person name="Stevenson D.W."/>
            <person name="Thummler F."/>
            <person name="Tillich M."/>
            <person name="Villarreal Aguilar J.C."/>
            <person name="Widiez T."/>
            <person name="Wong G.K."/>
            <person name="Wymore A."/>
            <person name="Zhang Y."/>
            <person name="Zimmer A.D."/>
            <person name="Quatrano R.S."/>
            <person name="Mayer K.F.X."/>
            <person name="Goodstein D."/>
            <person name="Casacuberta J.M."/>
            <person name="Vandepoele K."/>
            <person name="Reski R."/>
            <person name="Cuming A.C."/>
            <person name="Tuskan G.A."/>
            <person name="Maumus F."/>
            <person name="Salse J."/>
            <person name="Schmutz J."/>
            <person name="Rensing S.A."/>
        </authorList>
    </citation>
    <scope>NUCLEOTIDE SEQUENCE [LARGE SCALE GENOMIC DNA]</scope>
    <source>
        <strain evidence="3 4">cv. Gransden 2004</strain>
    </source>
</reference>
<dbReference type="InterPro" id="IPR001078">
    <property type="entry name" value="2-oxoacid_DH_actylTfrase"/>
</dbReference>
<keyword evidence="4" id="KW-1185">Reference proteome</keyword>
<evidence type="ECO:0000313" key="3">
    <source>
        <dbReference type="EnsemblPlants" id="Pp3c15_17630V3.1"/>
    </source>
</evidence>
<dbReference type="PANTHER" id="PTHR23151:SF90">
    <property type="entry name" value="DIHYDROLIPOYLLYSINE-RESIDUE ACETYLTRANSFERASE COMPONENT OF PYRUVATE DEHYDROGENASE COMPLEX, MITOCHONDRIAL-RELATED"/>
    <property type="match status" value="1"/>
</dbReference>
<name>A0A2K1JDJ1_PHYPA</name>
<dbReference type="PaxDb" id="3218-PP1S359_35V6.1"/>
<dbReference type="EnsemblPlants" id="Pp3c15_17630V3.1">
    <property type="protein sequence ID" value="Pp3c15_17630V3.1"/>
    <property type="gene ID" value="Pp3c15_17630"/>
</dbReference>
<dbReference type="Gene3D" id="3.30.559.10">
    <property type="entry name" value="Chloramphenicol acetyltransferase-like domain"/>
    <property type="match status" value="1"/>
</dbReference>
<organism evidence="2">
    <name type="scientific">Physcomitrium patens</name>
    <name type="common">Spreading-leaved earth moss</name>
    <name type="synonym">Physcomitrella patens</name>
    <dbReference type="NCBI Taxonomy" id="3218"/>
    <lineage>
        <taxon>Eukaryota</taxon>
        <taxon>Viridiplantae</taxon>
        <taxon>Streptophyta</taxon>
        <taxon>Embryophyta</taxon>
        <taxon>Bryophyta</taxon>
        <taxon>Bryophytina</taxon>
        <taxon>Bryopsida</taxon>
        <taxon>Funariidae</taxon>
        <taxon>Funariales</taxon>
        <taxon>Funariaceae</taxon>
        <taxon>Physcomitrium</taxon>
    </lineage>
</organism>
<dbReference type="EMBL" id="ABEU02000015">
    <property type="protein sequence ID" value="PNR39596.1"/>
    <property type="molecule type" value="Genomic_DNA"/>
</dbReference>
<dbReference type="OMA" id="QICAIIN"/>
<dbReference type="Gramene" id="Pp3c15_17630V3.1">
    <property type="protein sequence ID" value="Pp3c15_17630V3.1"/>
    <property type="gene ID" value="Pp3c15_17630"/>
</dbReference>
<feature type="domain" description="2-oxoacid dehydrogenase acyltransferase catalytic" evidence="1">
    <location>
        <begin position="6"/>
        <end position="117"/>
    </location>
</feature>
<dbReference type="InterPro" id="IPR023213">
    <property type="entry name" value="CAT-like_dom_sf"/>
</dbReference>
<protein>
    <recommendedName>
        <fullName evidence="1">2-oxoacid dehydrogenase acyltransferase catalytic domain-containing protein</fullName>
    </recommendedName>
</protein>
<dbReference type="PANTHER" id="PTHR23151">
    <property type="entry name" value="DIHYDROLIPOAMIDE ACETYL/SUCCINYL-TRANSFERASE-RELATED"/>
    <property type="match status" value="1"/>
</dbReference>
<dbReference type="GO" id="GO:0006086">
    <property type="term" value="P:pyruvate decarboxylation to acetyl-CoA"/>
    <property type="evidence" value="ECO:0007669"/>
    <property type="project" value="InterPro"/>
</dbReference>
<dbReference type="InterPro" id="IPR045257">
    <property type="entry name" value="E2/Pdx1"/>
</dbReference>
<proteinExistence type="predicted"/>
<dbReference type="SUPFAM" id="SSF52777">
    <property type="entry name" value="CoA-dependent acyltransferases"/>
    <property type="match status" value="1"/>
</dbReference>